<feature type="region of interest" description="Disordered" evidence="11">
    <location>
        <begin position="267"/>
        <end position="304"/>
    </location>
</feature>
<dbReference type="Gene3D" id="1.50.40.10">
    <property type="entry name" value="Mitochondrial carrier domain"/>
    <property type="match status" value="2"/>
</dbReference>
<dbReference type="FunCoup" id="G2Q7Q0">
    <property type="interactions" value="81"/>
</dbReference>
<dbReference type="OMA" id="TTVWKHE"/>
<evidence type="ECO:0000256" key="1">
    <source>
        <dbReference type="ARBA" id="ARBA00004141"/>
    </source>
</evidence>
<evidence type="ECO:0000256" key="3">
    <source>
        <dbReference type="ARBA" id="ARBA00022448"/>
    </source>
</evidence>
<comment type="subcellular location">
    <subcellularLocation>
        <location evidence="1">Membrane</location>
        <topology evidence="1">Multi-pass membrane protein</topology>
    </subcellularLocation>
</comment>
<reference evidence="12 13" key="1">
    <citation type="journal article" date="2011" name="Nat. Biotechnol.">
        <title>Comparative genomic analysis of the thermophilic biomass-degrading fungi Myceliophthora thermophila and Thielavia terrestris.</title>
        <authorList>
            <person name="Berka R.M."/>
            <person name="Grigoriev I.V."/>
            <person name="Otillar R."/>
            <person name="Salamov A."/>
            <person name="Grimwood J."/>
            <person name="Reid I."/>
            <person name="Ishmael N."/>
            <person name="John T."/>
            <person name="Darmond C."/>
            <person name="Moisan M.-C."/>
            <person name="Henrissat B."/>
            <person name="Coutinho P.M."/>
            <person name="Lombard V."/>
            <person name="Natvig D.O."/>
            <person name="Lindquist E."/>
            <person name="Schmutz J."/>
            <person name="Lucas S."/>
            <person name="Harris P."/>
            <person name="Powlowski J."/>
            <person name="Bellemare A."/>
            <person name="Taylor D."/>
            <person name="Butler G."/>
            <person name="de Vries R.P."/>
            <person name="Allijn I.E."/>
            <person name="van den Brink J."/>
            <person name="Ushinsky S."/>
            <person name="Storms R."/>
            <person name="Powell A.J."/>
            <person name="Paulsen I.T."/>
            <person name="Elbourne L.D.H."/>
            <person name="Baker S.E."/>
            <person name="Magnuson J."/>
            <person name="LaBoissiere S."/>
            <person name="Clutterbuck A.J."/>
            <person name="Martinez D."/>
            <person name="Wogulis M."/>
            <person name="de Leon A.L."/>
            <person name="Rey M.W."/>
            <person name="Tsang A."/>
        </authorList>
    </citation>
    <scope>NUCLEOTIDE SEQUENCE [LARGE SCALE GENOMIC DNA]</scope>
    <source>
        <strain evidence="13">ATCC 42464 / BCRC 31852 / DSM 1799</strain>
    </source>
</reference>
<keyword evidence="6" id="KW-0496">Mitochondrion</keyword>
<dbReference type="InterPro" id="IPR018108">
    <property type="entry name" value="MCP_transmembrane"/>
</dbReference>
<feature type="repeat" description="Solcar" evidence="9">
    <location>
        <begin position="312"/>
        <end position="395"/>
    </location>
</feature>
<evidence type="ECO:0000256" key="8">
    <source>
        <dbReference type="ARBA" id="ARBA00023136"/>
    </source>
</evidence>
<keyword evidence="8 9" id="KW-0472">Membrane</keyword>
<dbReference type="SUPFAM" id="SSF103506">
    <property type="entry name" value="Mitochondrial carrier"/>
    <property type="match status" value="1"/>
</dbReference>
<organism evidence="12 13">
    <name type="scientific">Thermothelomyces thermophilus (strain ATCC 42464 / BCRC 31852 / DSM 1799)</name>
    <name type="common">Sporotrichum thermophile</name>
    <dbReference type="NCBI Taxonomy" id="573729"/>
    <lineage>
        <taxon>Eukaryota</taxon>
        <taxon>Fungi</taxon>
        <taxon>Dikarya</taxon>
        <taxon>Ascomycota</taxon>
        <taxon>Pezizomycotina</taxon>
        <taxon>Sordariomycetes</taxon>
        <taxon>Sordariomycetidae</taxon>
        <taxon>Sordariales</taxon>
        <taxon>Chaetomiaceae</taxon>
        <taxon>Thermothelomyces</taxon>
    </lineage>
</organism>
<proteinExistence type="inferred from homology"/>
<protein>
    <recommendedName>
        <fullName evidence="14">Mitochondrial carrier-like protein</fullName>
    </recommendedName>
</protein>
<feature type="repeat" description="Solcar" evidence="9">
    <location>
        <begin position="10"/>
        <end position="109"/>
    </location>
</feature>
<evidence type="ECO:0000256" key="2">
    <source>
        <dbReference type="ARBA" id="ARBA00006375"/>
    </source>
</evidence>
<dbReference type="PROSITE" id="PS50920">
    <property type="entry name" value="SOLCAR"/>
    <property type="match status" value="3"/>
</dbReference>
<dbReference type="GO" id="GO:0016020">
    <property type="term" value="C:membrane"/>
    <property type="evidence" value="ECO:0007669"/>
    <property type="project" value="UniProtKB-SubCell"/>
</dbReference>
<keyword evidence="4 9" id="KW-0812">Transmembrane</keyword>
<evidence type="ECO:0000313" key="12">
    <source>
        <dbReference type="EMBL" id="AEO56909.1"/>
    </source>
</evidence>
<dbReference type="PANTHER" id="PTHR45683">
    <property type="entry name" value="MITOCHONDRIAL NICOTINAMIDE ADENINE DINUCLEOTIDE TRANSPORTER 1-RELATED-RELATED"/>
    <property type="match status" value="1"/>
</dbReference>
<dbReference type="EMBL" id="CP003003">
    <property type="protein sequence ID" value="AEO56909.1"/>
    <property type="molecule type" value="Genomic_DNA"/>
</dbReference>
<evidence type="ECO:0000256" key="11">
    <source>
        <dbReference type="SAM" id="MobiDB-lite"/>
    </source>
</evidence>
<keyword evidence="6" id="KW-0999">Mitochondrion inner membrane</keyword>
<dbReference type="GeneID" id="11512207"/>
<name>G2Q7Q0_THET4</name>
<dbReference type="AlphaFoldDB" id="G2Q7Q0"/>
<dbReference type="OrthoDB" id="428293at2759"/>
<dbReference type="InterPro" id="IPR023395">
    <property type="entry name" value="MCP_dom_sf"/>
</dbReference>
<evidence type="ECO:0000256" key="6">
    <source>
        <dbReference type="ARBA" id="ARBA00022792"/>
    </source>
</evidence>
<keyword evidence="3 10" id="KW-0813">Transport</keyword>
<dbReference type="RefSeq" id="XP_003662154.1">
    <property type="nucleotide sequence ID" value="XM_003662106.1"/>
</dbReference>
<evidence type="ECO:0008006" key="14">
    <source>
        <dbReference type="Google" id="ProtNLM"/>
    </source>
</evidence>
<feature type="compositionally biased region" description="Low complexity" evidence="11">
    <location>
        <begin position="275"/>
        <end position="285"/>
    </location>
</feature>
<dbReference type="HOGENOM" id="CLU_015166_6_4_1"/>
<dbReference type="KEGG" id="mtm:MYCTH_2302393"/>
<dbReference type="GO" id="GO:0006862">
    <property type="term" value="P:nucleotide transport"/>
    <property type="evidence" value="ECO:0007669"/>
    <property type="project" value="InterPro"/>
</dbReference>
<evidence type="ECO:0000256" key="10">
    <source>
        <dbReference type="RuleBase" id="RU000488"/>
    </source>
</evidence>
<keyword evidence="13" id="KW-1185">Reference proteome</keyword>
<evidence type="ECO:0000313" key="13">
    <source>
        <dbReference type="Proteomes" id="UP000007322"/>
    </source>
</evidence>
<accession>G2Q7Q0</accession>
<dbReference type="VEuPathDB" id="FungiDB:MYCTH_2302393"/>
<feature type="repeat" description="Solcar" evidence="9">
    <location>
        <begin position="173"/>
        <end position="260"/>
    </location>
</feature>
<keyword evidence="5" id="KW-0677">Repeat</keyword>
<comment type="similarity">
    <text evidence="2 10">Belongs to the mitochondrial carrier (TC 2.A.29) family.</text>
</comment>
<dbReference type="InterPro" id="IPR044712">
    <property type="entry name" value="SLC25A32-like"/>
</dbReference>
<dbReference type="STRING" id="573729.G2Q7Q0"/>
<gene>
    <name evidence="12" type="ORF">MYCTH_2302393</name>
</gene>
<dbReference type="InParanoid" id="G2Q7Q0"/>
<dbReference type="Pfam" id="PF00153">
    <property type="entry name" value="Mito_carr"/>
    <property type="match status" value="3"/>
</dbReference>
<dbReference type="eggNOG" id="KOG0764">
    <property type="taxonomic scope" value="Eukaryota"/>
</dbReference>
<evidence type="ECO:0000256" key="7">
    <source>
        <dbReference type="ARBA" id="ARBA00022989"/>
    </source>
</evidence>
<keyword evidence="7" id="KW-1133">Transmembrane helix</keyword>
<evidence type="ECO:0000256" key="5">
    <source>
        <dbReference type="ARBA" id="ARBA00022737"/>
    </source>
</evidence>
<dbReference type="GO" id="GO:0055085">
    <property type="term" value="P:transmembrane transport"/>
    <property type="evidence" value="ECO:0007669"/>
    <property type="project" value="InterPro"/>
</dbReference>
<evidence type="ECO:0000256" key="4">
    <source>
        <dbReference type="ARBA" id="ARBA00022692"/>
    </source>
</evidence>
<evidence type="ECO:0000256" key="9">
    <source>
        <dbReference type="PROSITE-ProRule" id="PRU00282"/>
    </source>
</evidence>
<dbReference type="Proteomes" id="UP000007322">
    <property type="component" value="Chromosome 2"/>
</dbReference>
<feature type="region of interest" description="Disordered" evidence="11">
    <location>
        <begin position="146"/>
        <end position="171"/>
    </location>
</feature>
<sequence>MTETKDAGLPPALVETIAGLSAGSMATLIVHPLDIVKTRMQIYRTALSSASSSSAGTKSSPPTTVSLIRSLARTDRPLAALYRGLTPNLVGNATSWASFFFFKSRFERAIAHLRAAQKGPSQNQQEEKWSHELAAQQRQLLLQQHHRGDEGEDGEVDAQAEPSARQQQQQHRLTPADFFVASLAAGAATQVITNPIWVLKTRMLSSDRSAAGAYPSMWAGAVHLVREEGVRGFYRGLGVGMLAISHGAVQFAVYDPARRMYLAGKNRRERRMREGQQQQQQQGPRGVKDDDDDDRAGGGAAPSPAAVVSNEATIVLSTVSKLVAGAATYPLQVLRSRLQQHDAEEQFGRGVSGVVRRLWREEGVRGFYRGVMPGVVRVLPATWVTFLVYENVKFYLPRWVQHEDGRVEV</sequence>